<organism evidence="5 6">
    <name type="scientific">Pelagovum pacificum</name>
    <dbReference type="NCBI Taxonomy" id="2588711"/>
    <lineage>
        <taxon>Bacteria</taxon>
        <taxon>Pseudomonadati</taxon>
        <taxon>Pseudomonadota</taxon>
        <taxon>Alphaproteobacteria</taxon>
        <taxon>Rhodobacterales</taxon>
        <taxon>Paracoccaceae</taxon>
        <taxon>Pelagovum</taxon>
    </lineage>
</organism>
<dbReference type="Gene3D" id="3.40.630.30">
    <property type="match status" value="1"/>
</dbReference>
<keyword evidence="6" id="KW-1185">Reference proteome</keyword>
<feature type="compositionally biased region" description="Basic and acidic residues" evidence="3">
    <location>
        <begin position="149"/>
        <end position="160"/>
    </location>
</feature>
<sequence>MTVTLRPATHDDLPDCARILGDWCRDTIWMPSLHTRAEDLGFLGRLFSTARITVADTGHATGTGPASPDLHTGVAGFLARRDGEIPALYLDPGWRGQGIGSALLKQAMSETVQLSLWTFRANDGAIAFYTRHGFREVEATDGDNDEGLPDVRMEWSHGGA</sequence>
<evidence type="ECO:0000313" key="6">
    <source>
        <dbReference type="Proteomes" id="UP000314011"/>
    </source>
</evidence>
<name>A0A5C5G8B4_9RHOB</name>
<accession>A0A5C5G8B4</accession>
<evidence type="ECO:0000313" key="5">
    <source>
        <dbReference type="EMBL" id="TNY30964.1"/>
    </source>
</evidence>
<evidence type="ECO:0000256" key="2">
    <source>
        <dbReference type="ARBA" id="ARBA00023315"/>
    </source>
</evidence>
<dbReference type="AlphaFoldDB" id="A0A5C5G8B4"/>
<evidence type="ECO:0000259" key="4">
    <source>
        <dbReference type="PROSITE" id="PS51186"/>
    </source>
</evidence>
<dbReference type="CDD" id="cd04301">
    <property type="entry name" value="NAT_SF"/>
    <property type="match status" value="1"/>
</dbReference>
<dbReference type="EMBL" id="VFFF01000003">
    <property type="protein sequence ID" value="TNY30964.1"/>
    <property type="molecule type" value="Genomic_DNA"/>
</dbReference>
<dbReference type="InterPro" id="IPR050832">
    <property type="entry name" value="Bact_Acetyltransf"/>
</dbReference>
<protein>
    <submittedName>
        <fullName evidence="5">GNAT family N-acetyltransferase</fullName>
    </submittedName>
</protein>
<dbReference type="Proteomes" id="UP000314011">
    <property type="component" value="Unassembled WGS sequence"/>
</dbReference>
<proteinExistence type="predicted"/>
<reference evidence="5 6" key="1">
    <citation type="submission" date="2019-06" db="EMBL/GenBank/DDBJ databases">
        <title>Genome of new Rhodobacteraceae sp. SM1903.</title>
        <authorList>
            <person name="Ren X."/>
        </authorList>
    </citation>
    <scope>NUCLEOTIDE SEQUENCE [LARGE SCALE GENOMIC DNA]</scope>
    <source>
        <strain evidence="5 6">SM1903</strain>
    </source>
</reference>
<dbReference type="InterPro" id="IPR000182">
    <property type="entry name" value="GNAT_dom"/>
</dbReference>
<keyword evidence="1 5" id="KW-0808">Transferase</keyword>
<dbReference type="RefSeq" id="WP_140197230.1">
    <property type="nucleotide sequence ID" value="NZ_CP065915.1"/>
</dbReference>
<dbReference type="PANTHER" id="PTHR43877">
    <property type="entry name" value="AMINOALKYLPHOSPHONATE N-ACETYLTRANSFERASE-RELATED-RELATED"/>
    <property type="match status" value="1"/>
</dbReference>
<feature type="domain" description="N-acetyltransferase" evidence="4">
    <location>
        <begin position="3"/>
        <end position="158"/>
    </location>
</feature>
<evidence type="ECO:0000256" key="1">
    <source>
        <dbReference type="ARBA" id="ARBA00022679"/>
    </source>
</evidence>
<dbReference type="PROSITE" id="PS51186">
    <property type="entry name" value="GNAT"/>
    <property type="match status" value="1"/>
</dbReference>
<dbReference type="PANTHER" id="PTHR43877:SF2">
    <property type="entry name" value="AMINOALKYLPHOSPHONATE N-ACETYLTRANSFERASE-RELATED"/>
    <property type="match status" value="1"/>
</dbReference>
<keyword evidence="2" id="KW-0012">Acyltransferase</keyword>
<comment type="caution">
    <text evidence="5">The sequence shown here is derived from an EMBL/GenBank/DDBJ whole genome shotgun (WGS) entry which is preliminary data.</text>
</comment>
<feature type="region of interest" description="Disordered" evidence="3">
    <location>
        <begin position="140"/>
        <end position="160"/>
    </location>
</feature>
<dbReference type="InterPro" id="IPR016181">
    <property type="entry name" value="Acyl_CoA_acyltransferase"/>
</dbReference>
<dbReference type="OrthoDB" id="9797417at2"/>
<dbReference type="SUPFAM" id="SSF55729">
    <property type="entry name" value="Acyl-CoA N-acyltransferases (Nat)"/>
    <property type="match status" value="1"/>
</dbReference>
<evidence type="ECO:0000256" key="3">
    <source>
        <dbReference type="SAM" id="MobiDB-lite"/>
    </source>
</evidence>
<dbReference type="Pfam" id="PF00583">
    <property type="entry name" value="Acetyltransf_1"/>
    <property type="match status" value="1"/>
</dbReference>
<gene>
    <name evidence="5" type="ORF">FHY64_17860</name>
</gene>
<dbReference type="GO" id="GO:0016747">
    <property type="term" value="F:acyltransferase activity, transferring groups other than amino-acyl groups"/>
    <property type="evidence" value="ECO:0007669"/>
    <property type="project" value="InterPro"/>
</dbReference>